<evidence type="ECO:0000256" key="2">
    <source>
        <dbReference type="SAM" id="MobiDB-lite"/>
    </source>
</evidence>
<dbReference type="AlphaFoldDB" id="A0A565C072"/>
<reference evidence="3" key="1">
    <citation type="submission" date="2019-07" db="EMBL/GenBank/DDBJ databases">
        <authorList>
            <person name="Dittberner H."/>
        </authorList>
    </citation>
    <scope>NUCLEOTIDE SEQUENCE [LARGE SCALE GENOMIC DNA]</scope>
</reference>
<organism evidence="3 4">
    <name type="scientific">Arabis nemorensis</name>
    <dbReference type="NCBI Taxonomy" id="586526"/>
    <lineage>
        <taxon>Eukaryota</taxon>
        <taxon>Viridiplantae</taxon>
        <taxon>Streptophyta</taxon>
        <taxon>Embryophyta</taxon>
        <taxon>Tracheophyta</taxon>
        <taxon>Spermatophyta</taxon>
        <taxon>Magnoliopsida</taxon>
        <taxon>eudicotyledons</taxon>
        <taxon>Gunneridae</taxon>
        <taxon>Pentapetalae</taxon>
        <taxon>rosids</taxon>
        <taxon>malvids</taxon>
        <taxon>Brassicales</taxon>
        <taxon>Brassicaceae</taxon>
        <taxon>Arabideae</taxon>
        <taxon>Arabis</taxon>
    </lineage>
</organism>
<evidence type="ECO:0000313" key="3">
    <source>
        <dbReference type="EMBL" id="VVB07065.1"/>
    </source>
</evidence>
<comment type="similarity">
    <text evidence="1">Belongs to the alkB family.</text>
</comment>
<comment type="caution">
    <text evidence="3">The sequence shown here is derived from an EMBL/GenBank/DDBJ whole genome shotgun (WGS) entry which is preliminary data.</text>
</comment>
<evidence type="ECO:0000313" key="4">
    <source>
        <dbReference type="Proteomes" id="UP000489600"/>
    </source>
</evidence>
<keyword evidence="4" id="KW-1185">Reference proteome</keyword>
<feature type="compositionally biased region" description="Basic residues" evidence="2">
    <location>
        <begin position="534"/>
        <end position="548"/>
    </location>
</feature>
<dbReference type="GO" id="GO:0003729">
    <property type="term" value="F:mRNA binding"/>
    <property type="evidence" value="ECO:0007669"/>
    <property type="project" value="InterPro"/>
</dbReference>
<dbReference type="EMBL" id="CABITT030000006">
    <property type="protein sequence ID" value="VVB07065.1"/>
    <property type="molecule type" value="Genomic_DNA"/>
</dbReference>
<evidence type="ECO:0000256" key="1">
    <source>
        <dbReference type="ARBA" id="ARBA00007879"/>
    </source>
</evidence>
<dbReference type="Proteomes" id="UP000489600">
    <property type="component" value="Unassembled WGS sequence"/>
</dbReference>
<dbReference type="GO" id="GO:0006402">
    <property type="term" value="P:mRNA catabolic process"/>
    <property type="evidence" value="ECO:0007669"/>
    <property type="project" value="InterPro"/>
</dbReference>
<feature type="region of interest" description="Disordered" evidence="2">
    <location>
        <begin position="534"/>
        <end position="575"/>
    </location>
</feature>
<feature type="region of interest" description="Disordered" evidence="2">
    <location>
        <begin position="135"/>
        <end position="199"/>
    </location>
</feature>
<dbReference type="SUPFAM" id="SSF51197">
    <property type="entry name" value="Clavaminate synthase-like"/>
    <property type="match status" value="1"/>
</dbReference>
<name>A0A565C072_9BRAS</name>
<gene>
    <name evidence="3" type="ORF">ANE_LOCUS17509</name>
</gene>
<evidence type="ECO:0008006" key="5">
    <source>
        <dbReference type="Google" id="ProtNLM"/>
    </source>
</evidence>
<feature type="compositionally biased region" description="Basic and acidic residues" evidence="2">
    <location>
        <begin position="142"/>
        <end position="159"/>
    </location>
</feature>
<dbReference type="Gene3D" id="2.60.120.590">
    <property type="entry name" value="Alpha-ketoglutarate-dependent dioxygenase AlkB-like"/>
    <property type="match status" value="1"/>
</dbReference>
<dbReference type="InterPro" id="IPR044842">
    <property type="entry name" value="ALKBH9B/ALKBH10B-like"/>
</dbReference>
<dbReference type="OrthoDB" id="1916097at2759"/>
<protein>
    <recommendedName>
        <fullName evidence="5">Fe2OG dioxygenase domain-containing protein</fullName>
    </recommendedName>
</protein>
<feature type="compositionally biased region" description="Acidic residues" evidence="2">
    <location>
        <begin position="170"/>
        <end position="180"/>
    </location>
</feature>
<feature type="compositionally biased region" description="Low complexity" evidence="2">
    <location>
        <begin position="554"/>
        <end position="568"/>
    </location>
</feature>
<sequence>MTIAAAPGHQTDRSASVFTPTAAKTVAVPVQVQTGAVISEGLGKDALISWFRGEFAAANAIIDAMCSHLRKTGGGDDGDSVSGSEYDSVFAAIHRRRLNWIPVLQMQKYHSIAEVAIELQKAEDLRARKIAKAAAKEEEEDLREKKTETEETVTEEKKSCFNGEKVTENGDVDDVEDDSPSSDITDSGSHQDVHQTAAAETPQIICQSHEDCDARSCEIKPIKGFQAKEQVRGHTVNVVKGLKLYEELLKEDELSKLIDFVAELREAGQNGKLLGESYIMFNKQIKGNKRELIQLGVPIFGHVKDENSNDSNNSVNIEPIPPLLESVIDHFVTWRLVPEYKRPNGCVINFFEEGEYSQPFLKPPHLEQPISTLVLSESTMAFGRILSSDNEGNFRGPLTLSLKQGSLLVMRGNSADMARHVMCPSQTKRVSITFFRVRPETNHHSHSQPNSPQNDGVMTMWQQQPCHYAMTPTPFLNGYDHSIEMMPKLGVLRPPMVMMAPPPVQPMVLPSPGVMGTASGTGVFLPWASVSSRKHVKHLPPRAQKKRLLPLPPAAATSSPAGESTSEPVITVGGA</sequence>
<dbReference type="PANTHER" id="PTHR31447:SF2">
    <property type="entry name" value="RNA DEMETHYLASE ALKBH10B"/>
    <property type="match status" value="1"/>
</dbReference>
<dbReference type="InterPro" id="IPR037151">
    <property type="entry name" value="AlkB-like_sf"/>
</dbReference>
<proteinExistence type="inferred from homology"/>
<dbReference type="GO" id="GO:0032451">
    <property type="term" value="F:demethylase activity"/>
    <property type="evidence" value="ECO:0007669"/>
    <property type="project" value="InterPro"/>
</dbReference>
<dbReference type="PANTHER" id="PTHR31447">
    <property type="entry name" value="HYDROXYPROLINE-RICH GLYCOPROTEIN FAMILY PROTEIN-RELATED"/>
    <property type="match status" value="1"/>
</dbReference>
<accession>A0A565C072</accession>